<dbReference type="Pfam" id="PF00703">
    <property type="entry name" value="Glyco_hydro_2"/>
    <property type="match status" value="1"/>
</dbReference>
<dbReference type="InterPro" id="IPR013783">
    <property type="entry name" value="Ig-like_fold"/>
</dbReference>
<dbReference type="PRINTS" id="PR00132">
    <property type="entry name" value="GLHYDRLASE2"/>
</dbReference>
<evidence type="ECO:0000256" key="1">
    <source>
        <dbReference type="ARBA" id="ARBA00001412"/>
    </source>
</evidence>
<dbReference type="EC" id="3.2.1.23" evidence="3"/>
<feature type="non-terminal residue" evidence="9">
    <location>
        <position position="283"/>
    </location>
</feature>
<evidence type="ECO:0000256" key="2">
    <source>
        <dbReference type="ARBA" id="ARBA00007401"/>
    </source>
</evidence>
<comment type="caution">
    <text evidence="9">The sequence shown here is derived from an EMBL/GenBank/DDBJ whole genome shotgun (WGS) entry which is preliminary data.</text>
</comment>
<dbReference type="GO" id="GO:0009341">
    <property type="term" value="C:beta-galactosidase complex"/>
    <property type="evidence" value="ECO:0007669"/>
    <property type="project" value="TreeGrafter"/>
</dbReference>
<evidence type="ECO:0000259" key="7">
    <source>
        <dbReference type="Pfam" id="PF02836"/>
    </source>
</evidence>
<dbReference type="GO" id="GO:0005990">
    <property type="term" value="P:lactose catabolic process"/>
    <property type="evidence" value="ECO:0007669"/>
    <property type="project" value="TreeGrafter"/>
</dbReference>
<feature type="domain" description="Glycoside hydrolase family 2 catalytic" evidence="7">
    <location>
        <begin position="252"/>
        <end position="283"/>
    </location>
</feature>
<evidence type="ECO:0000256" key="5">
    <source>
        <dbReference type="ARBA" id="ARBA00023295"/>
    </source>
</evidence>
<reference evidence="9" key="1">
    <citation type="journal article" date="2014" name="Front. Microbiol.">
        <title>High frequency of phylogenetically diverse reductive dehalogenase-homologous genes in deep subseafloor sedimentary metagenomes.</title>
        <authorList>
            <person name="Kawai M."/>
            <person name="Futagami T."/>
            <person name="Toyoda A."/>
            <person name="Takaki Y."/>
            <person name="Nishi S."/>
            <person name="Hori S."/>
            <person name="Arai W."/>
            <person name="Tsubouchi T."/>
            <person name="Morono Y."/>
            <person name="Uchiyama I."/>
            <person name="Ito T."/>
            <person name="Fujiyama A."/>
            <person name="Inagaki F."/>
            <person name="Takami H."/>
        </authorList>
    </citation>
    <scope>NUCLEOTIDE SEQUENCE</scope>
    <source>
        <strain evidence="9">Expedition CK06-06</strain>
    </source>
</reference>
<name>X1HT67_9ZZZZ</name>
<dbReference type="Gene3D" id="2.60.40.10">
    <property type="entry name" value="Immunoglobulins"/>
    <property type="match status" value="1"/>
</dbReference>
<keyword evidence="5" id="KW-0326">Glycosidase</keyword>
<dbReference type="InterPro" id="IPR006101">
    <property type="entry name" value="Glyco_hydro_2"/>
</dbReference>
<dbReference type="PANTHER" id="PTHR46323">
    <property type="entry name" value="BETA-GALACTOSIDASE"/>
    <property type="match status" value="1"/>
</dbReference>
<dbReference type="Pfam" id="PF02837">
    <property type="entry name" value="Glyco_hydro_2_N"/>
    <property type="match status" value="1"/>
</dbReference>
<dbReference type="InterPro" id="IPR006104">
    <property type="entry name" value="Glyco_hydro_2_N"/>
</dbReference>
<evidence type="ECO:0000259" key="6">
    <source>
        <dbReference type="Pfam" id="PF00703"/>
    </source>
</evidence>
<comment type="similarity">
    <text evidence="2">Belongs to the glycosyl hydrolase 2 family.</text>
</comment>
<feature type="non-terminal residue" evidence="9">
    <location>
        <position position="1"/>
    </location>
</feature>
<feature type="domain" description="Glycosyl hydrolases family 2 sugar binding" evidence="8">
    <location>
        <begin position="1"/>
        <end position="134"/>
    </location>
</feature>
<evidence type="ECO:0000256" key="3">
    <source>
        <dbReference type="ARBA" id="ARBA00012756"/>
    </source>
</evidence>
<dbReference type="Pfam" id="PF02836">
    <property type="entry name" value="Glyco_hydro_2_C"/>
    <property type="match status" value="1"/>
</dbReference>
<evidence type="ECO:0000256" key="4">
    <source>
        <dbReference type="ARBA" id="ARBA00022801"/>
    </source>
</evidence>
<protein>
    <recommendedName>
        <fullName evidence="3">beta-galactosidase</fullName>
        <ecNumber evidence="3">3.2.1.23</ecNumber>
    </recommendedName>
</protein>
<dbReference type="SUPFAM" id="SSF49303">
    <property type="entry name" value="beta-Galactosidase/glucuronidase domain"/>
    <property type="match status" value="1"/>
</dbReference>
<accession>X1HT67</accession>
<dbReference type="Gene3D" id="3.20.20.80">
    <property type="entry name" value="Glycosidases"/>
    <property type="match status" value="1"/>
</dbReference>
<dbReference type="InterPro" id="IPR008979">
    <property type="entry name" value="Galactose-bd-like_sf"/>
</dbReference>
<comment type="catalytic activity">
    <reaction evidence="1">
        <text>Hydrolysis of terminal non-reducing beta-D-galactose residues in beta-D-galactosides.</text>
        <dbReference type="EC" id="3.2.1.23"/>
    </reaction>
</comment>
<dbReference type="AlphaFoldDB" id="X1HT67"/>
<dbReference type="InterPro" id="IPR006102">
    <property type="entry name" value="Ig-like_GH2"/>
</dbReference>
<evidence type="ECO:0000313" key="9">
    <source>
        <dbReference type="EMBL" id="GAH60260.1"/>
    </source>
</evidence>
<evidence type="ECO:0000259" key="8">
    <source>
        <dbReference type="Pfam" id="PF02837"/>
    </source>
</evidence>
<dbReference type="SUPFAM" id="SSF51445">
    <property type="entry name" value="(Trans)glycosidases"/>
    <property type="match status" value="1"/>
</dbReference>
<dbReference type="InterPro" id="IPR017853">
    <property type="entry name" value="GH"/>
</dbReference>
<dbReference type="Gene3D" id="2.60.120.260">
    <property type="entry name" value="Galactose-binding domain-like"/>
    <property type="match status" value="1"/>
</dbReference>
<feature type="domain" description="Glycoside hydrolase family 2 immunoglobulin-like beta-sandwich" evidence="6">
    <location>
        <begin position="138"/>
        <end position="250"/>
    </location>
</feature>
<dbReference type="PANTHER" id="PTHR46323:SF2">
    <property type="entry name" value="BETA-GALACTOSIDASE"/>
    <property type="match status" value="1"/>
</dbReference>
<sequence>AVPGNWELQGFGIPMYTNTDYLFPANPPHIPHDFNPVGSYRKDFTIPEGWDERQVFLHFGGVKSAMYVWVNGKEVGYSQGSKTPAEFNITKYLRKGKNTLAVEVYRFSDGSYLEDQDYWKISGIERDVFLFSVPNVCIRDFFVLADLDENYTDGRLKVTVKIKNYLAAETGKYYLQMDLFDAHKELVFNSPPVKEVNLGESEEQEILFEQSIENPVKWTAETPNLYSLVLSLKDNKEKTVEVVGSKTGFRKVEIKGGQLLVNGVPILIKGVNRHEHEPETGRV</sequence>
<organism evidence="9">
    <name type="scientific">marine sediment metagenome</name>
    <dbReference type="NCBI Taxonomy" id="412755"/>
    <lineage>
        <taxon>unclassified sequences</taxon>
        <taxon>metagenomes</taxon>
        <taxon>ecological metagenomes</taxon>
    </lineage>
</organism>
<dbReference type="SUPFAM" id="SSF49785">
    <property type="entry name" value="Galactose-binding domain-like"/>
    <property type="match status" value="1"/>
</dbReference>
<gene>
    <name evidence="9" type="ORF">S03H2_35061</name>
</gene>
<proteinExistence type="inferred from homology"/>
<dbReference type="EMBL" id="BARU01021425">
    <property type="protein sequence ID" value="GAH60260.1"/>
    <property type="molecule type" value="Genomic_DNA"/>
</dbReference>
<dbReference type="InterPro" id="IPR006103">
    <property type="entry name" value="Glyco_hydro_2_cat"/>
</dbReference>
<dbReference type="InterPro" id="IPR050347">
    <property type="entry name" value="Bact_Beta-galactosidase"/>
</dbReference>
<dbReference type="InterPro" id="IPR036156">
    <property type="entry name" value="Beta-gal/glucu_dom_sf"/>
</dbReference>
<keyword evidence="4" id="KW-0378">Hydrolase</keyword>
<dbReference type="GO" id="GO:0004565">
    <property type="term" value="F:beta-galactosidase activity"/>
    <property type="evidence" value="ECO:0007669"/>
    <property type="project" value="UniProtKB-EC"/>
</dbReference>
<dbReference type="FunFam" id="2.60.40.10:FF:000680">
    <property type="entry name" value="Beta-galactosidase"/>
    <property type="match status" value="1"/>
</dbReference>